<evidence type="ECO:0000256" key="2">
    <source>
        <dbReference type="ARBA" id="ARBA00004300"/>
    </source>
</evidence>
<keyword evidence="12" id="KW-1185">Reference proteome</keyword>
<keyword evidence="8" id="KW-0539">Nucleus</keyword>
<keyword evidence="5" id="KW-0963">Cytoplasm</keyword>
<evidence type="ECO:0000256" key="4">
    <source>
        <dbReference type="ARBA" id="ARBA00021807"/>
    </source>
</evidence>
<proteinExistence type="inferred from homology"/>
<feature type="signal peptide" evidence="9">
    <location>
        <begin position="1"/>
        <end position="24"/>
    </location>
</feature>
<gene>
    <name evidence="11" type="ORF">HF521_011146</name>
</gene>
<evidence type="ECO:0000313" key="11">
    <source>
        <dbReference type="EMBL" id="KAF7690849.1"/>
    </source>
</evidence>
<feature type="chain" id="PRO_5035809727" description="Protein AF1q" evidence="9">
    <location>
        <begin position="25"/>
        <end position="153"/>
    </location>
</feature>
<evidence type="ECO:0000313" key="12">
    <source>
        <dbReference type="Proteomes" id="UP000606274"/>
    </source>
</evidence>
<protein>
    <recommendedName>
        <fullName evidence="4">Protein AF1q</fullName>
    </recommendedName>
</protein>
<dbReference type="PANTHER" id="PTHR15404">
    <property type="entry name" value="PROTEIN AF1Q"/>
    <property type="match status" value="1"/>
</dbReference>
<name>A0A8T0AHE4_SILME</name>
<keyword evidence="9" id="KW-0732">Signal</keyword>
<dbReference type="GO" id="GO:0045893">
    <property type="term" value="P:positive regulation of DNA-templated transcription"/>
    <property type="evidence" value="ECO:0007669"/>
    <property type="project" value="TreeGrafter"/>
</dbReference>
<reference evidence="11" key="1">
    <citation type="submission" date="2020-08" db="EMBL/GenBank/DDBJ databases">
        <title>Chromosome-level assembly of Southern catfish (Silurus meridionalis) provides insights into visual adaptation to the nocturnal and benthic lifestyles.</title>
        <authorList>
            <person name="Zhang Y."/>
            <person name="Wang D."/>
            <person name="Peng Z."/>
        </authorList>
    </citation>
    <scope>NUCLEOTIDE SEQUENCE</scope>
    <source>
        <strain evidence="11">SWU-2019-XX</strain>
        <tissue evidence="11">Muscle</tissue>
    </source>
</reference>
<dbReference type="InterPro" id="IPR026778">
    <property type="entry name" value="MLLT11_fam"/>
</dbReference>
<dbReference type="AlphaFoldDB" id="A0A8T0AHE4"/>
<accession>A0A8T0AHE4</accession>
<dbReference type="GO" id="GO:0005654">
    <property type="term" value="C:nucleoplasm"/>
    <property type="evidence" value="ECO:0007669"/>
    <property type="project" value="TreeGrafter"/>
</dbReference>
<evidence type="ECO:0000259" key="10">
    <source>
        <dbReference type="Pfam" id="PF15017"/>
    </source>
</evidence>
<dbReference type="EMBL" id="JABFDY010000022">
    <property type="protein sequence ID" value="KAF7690849.1"/>
    <property type="molecule type" value="Genomic_DNA"/>
</dbReference>
<evidence type="ECO:0000256" key="9">
    <source>
        <dbReference type="SAM" id="SignalP"/>
    </source>
</evidence>
<keyword evidence="7" id="KW-0206">Cytoskeleton</keyword>
<evidence type="ECO:0000256" key="6">
    <source>
        <dbReference type="ARBA" id="ARBA00022843"/>
    </source>
</evidence>
<dbReference type="InterPro" id="IPR033461">
    <property type="entry name" value="WRNPLPNID"/>
</dbReference>
<evidence type="ECO:0000256" key="5">
    <source>
        <dbReference type="ARBA" id="ARBA00022490"/>
    </source>
</evidence>
<dbReference type="PANTHER" id="PTHR15404:SF2">
    <property type="entry name" value="PROTEIN AF1Q"/>
    <property type="match status" value="1"/>
</dbReference>
<comment type="caution">
    <text evidence="11">The sequence shown here is derived from an EMBL/GenBank/DDBJ whole genome shotgun (WGS) entry which is preliminary data.</text>
</comment>
<comment type="subcellular location">
    <subcellularLocation>
        <location evidence="2">Cytoplasm</location>
        <location evidence="2">Cytoskeleton</location>
        <location evidence="2">Microtubule organizing center</location>
        <location evidence="2">Centrosome</location>
    </subcellularLocation>
    <subcellularLocation>
        <location evidence="1">Nucleus</location>
    </subcellularLocation>
</comment>
<keyword evidence="6" id="KW-0832">Ubl conjugation</keyword>
<dbReference type="GO" id="GO:0097190">
    <property type="term" value="P:apoptotic signaling pathway"/>
    <property type="evidence" value="ECO:0007669"/>
    <property type="project" value="InterPro"/>
</dbReference>
<evidence type="ECO:0000256" key="8">
    <source>
        <dbReference type="ARBA" id="ARBA00023242"/>
    </source>
</evidence>
<dbReference type="Proteomes" id="UP000606274">
    <property type="component" value="Unassembled WGS sequence"/>
</dbReference>
<evidence type="ECO:0000256" key="1">
    <source>
        <dbReference type="ARBA" id="ARBA00004123"/>
    </source>
</evidence>
<dbReference type="GO" id="GO:0051901">
    <property type="term" value="P:positive regulation of mitochondrial depolarization"/>
    <property type="evidence" value="ECO:0007669"/>
    <property type="project" value="TreeGrafter"/>
</dbReference>
<dbReference type="GO" id="GO:0090200">
    <property type="term" value="P:positive regulation of release of cytochrome c from mitochondria"/>
    <property type="evidence" value="ECO:0007669"/>
    <property type="project" value="TreeGrafter"/>
</dbReference>
<comment type="similarity">
    <text evidence="3">Belongs to the MLLT11 family.</text>
</comment>
<dbReference type="GO" id="GO:0005813">
    <property type="term" value="C:centrosome"/>
    <property type="evidence" value="ECO:0007669"/>
    <property type="project" value="UniProtKB-SubCell"/>
</dbReference>
<evidence type="ECO:0000256" key="7">
    <source>
        <dbReference type="ARBA" id="ARBA00023212"/>
    </source>
</evidence>
<organism evidence="11 12">
    <name type="scientific">Silurus meridionalis</name>
    <name type="common">Southern catfish</name>
    <name type="synonym">Silurus soldatovi meridionalis</name>
    <dbReference type="NCBI Taxonomy" id="175797"/>
    <lineage>
        <taxon>Eukaryota</taxon>
        <taxon>Metazoa</taxon>
        <taxon>Chordata</taxon>
        <taxon>Craniata</taxon>
        <taxon>Vertebrata</taxon>
        <taxon>Euteleostomi</taxon>
        <taxon>Actinopterygii</taxon>
        <taxon>Neopterygii</taxon>
        <taxon>Teleostei</taxon>
        <taxon>Ostariophysi</taxon>
        <taxon>Siluriformes</taxon>
        <taxon>Siluridae</taxon>
        <taxon>Silurus</taxon>
    </lineage>
</organism>
<dbReference type="GO" id="GO:0005829">
    <property type="term" value="C:cytosol"/>
    <property type="evidence" value="ECO:0007669"/>
    <property type="project" value="TreeGrafter"/>
</dbReference>
<dbReference type="Pfam" id="PF15017">
    <property type="entry name" value="WRNPLPNID"/>
    <property type="match status" value="1"/>
</dbReference>
<feature type="domain" description="Putative WW-binding" evidence="10">
    <location>
        <begin position="77"/>
        <end position="140"/>
    </location>
</feature>
<sequence length="153" mass="17262">MRIRRVHLSLWLTVSMAPPQRANGGRLARLYGNSRASHTSVLHSTGRTVPVDHSNDVTLSSRTAQPDKIKMLDVMSSQFDSFLFWRQPIATVDLSELEDLGLTEPKSKSRSLGKSSATLDHDEDLELSEFSTFNYWKEPIASIDMLDFNLLLL</sequence>
<evidence type="ECO:0000256" key="3">
    <source>
        <dbReference type="ARBA" id="ARBA00008177"/>
    </source>
</evidence>